<evidence type="ECO:0000256" key="23">
    <source>
        <dbReference type="SAM" id="Phobius"/>
    </source>
</evidence>
<keyword evidence="9 23" id="KW-1133">Transmembrane helix</keyword>
<keyword evidence="11" id="KW-0406">Ion transport</keyword>
<dbReference type="FunFam" id="3.40.190.10:FF:000009">
    <property type="entry name" value="Putative glutamate receptor ionotropic NMDA 2B"/>
    <property type="match status" value="1"/>
</dbReference>
<evidence type="ECO:0000256" key="22">
    <source>
        <dbReference type="ARBA" id="ARBA00036634"/>
    </source>
</evidence>
<evidence type="ECO:0000256" key="19">
    <source>
        <dbReference type="ARBA" id="ARBA00034104"/>
    </source>
</evidence>
<feature type="transmembrane region" description="Helical" evidence="23">
    <location>
        <begin position="241"/>
        <end position="263"/>
    </location>
</feature>
<dbReference type="Pfam" id="PF10565">
    <property type="entry name" value="NMDAR2_C"/>
    <property type="match status" value="1"/>
</dbReference>
<feature type="chain" id="PRO_5001591801" description="Ionotropic glutamate receptor C-terminal domain-containing protein" evidence="24">
    <location>
        <begin position="21"/>
        <end position="938"/>
    </location>
</feature>
<evidence type="ECO:0000256" key="12">
    <source>
        <dbReference type="ARBA" id="ARBA00023136"/>
    </source>
</evidence>
<evidence type="ECO:0000256" key="6">
    <source>
        <dbReference type="ARBA" id="ARBA00022833"/>
    </source>
</evidence>
<evidence type="ECO:0000259" key="25">
    <source>
        <dbReference type="SMART" id="SM00062"/>
    </source>
</evidence>
<reference evidence="28" key="2">
    <citation type="submission" date="2014-03" db="EMBL/GenBank/DDBJ databases">
        <authorList>
            <person name="Genoscope - CEA"/>
        </authorList>
    </citation>
    <scope>NUCLEOTIDE SEQUENCE</scope>
</reference>
<evidence type="ECO:0000256" key="13">
    <source>
        <dbReference type="ARBA" id="ARBA00023157"/>
    </source>
</evidence>
<dbReference type="InterPro" id="IPR001638">
    <property type="entry name" value="Solute-binding_3/MltF_N"/>
</dbReference>
<name>A0A060Y7A4_ONCMY</name>
<keyword evidence="3 23" id="KW-0812">Transmembrane</keyword>
<evidence type="ECO:0000256" key="24">
    <source>
        <dbReference type="SAM" id="SignalP"/>
    </source>
</evidence>
<keyword evidence="5 24" id="KW-0732">Signal</keyword>
<dbReference type="Pfam" id="PF10613">
    <property type="entry name" value="Lig_chan-Glu_bd"/>
    <property type="match status" value="1"/>
</dbReference>
<evidence type="ECO:0000256" key="15">
    <source>
        <dbReference type="ARBA" id="ARBA00023180"/>
    </source>
</evidence>
<sequence>MLSQLSILCIFFTLKTELPAQLDRFCGLGTCIFLWPHNVLTKFIVGHTEPYTKLCCKGFCIDILKKLSRTTKFSYDLYLVTNGKHGKLVRGSWNGMIGEVVYKRADMAIGSLTINEERSEIIDFSVPFVETGISVMVARSNGTVSPSAFLGEHLPVIIYSSSNLCIFVWPVEVLYTSIDKEIHVKTSLYFVKKRREPMKCLLIVSLQINQGRIHRSLERIDRLDTAGGTFKLSCMISKKELHVFFLDMSGILFKMFLVCAFIIQTSTFPKQFQKPQEQYPPFRFGTVPNGSTERNIRSNYPEMHAHMVKYNQKGVEDALNSLKSGKLDAFIYDAAVLNYMAGKDEGCKLVTIGSGKVFATTGYGIALQKESRWKRPIDLALLQFLADGDTQKLQTVWLTGICRNEKKEVMSSKLDIDNMAGVFYMLLVAMGLSLLVFSWEHLLYWKLRHSVRKSERLDFLLAISRGIYSCFNGVEDSDRNGNLQNPDVTTNYTQANMLKMLQTAKDIVTSTRVENSLDNATKTIENWSRRGADNVRVGLPPRVATTIDMGHSRLPYISSITDNHSPYPQRALASTFPIHYSDSTTQPLLDKSRVVTRPTPLRYTLPARGSHHFYERTLPISSLSSPHIAMRDPAPPSTSKFQVPDIYVEHHKGPLGRKFSYPPDHMGRKKRSHSYVFSEAQDTRGRNDYDEPTSSEANHLLNNHAPSASTMACMGGHYPSGSASCNSCMKPYLEPEMEDVPLLGKDKVNRRASFLKTTWSSDRIRQLGEKPSTSTMPDLFPRVVLYGSQGNNLCYPLAAEPAYLDPAHMRSYPYKQHKLKCSQSTRLPSYREAILQNAAALRRSSSTVVHRHYSTYLNSYTDLPVYVGPLPQEPGQFYDKDMCHLFPCASHCPNNNALVPRMGDRQVVDRREVLVARRVNSPYVPKTWGRVSSLESEV</sequence>
<keyword evidence="18" id="KW-0407">Ion channel</keyword>
<comment type="catalytic activity">
    <reaction evidence="22">
        <text>Ca(2+)(in) = Ca(2+)(out)</text>
        <dbReference type="Rhea" id="RHEA:29671"/>
        <dbReference type="ChEBI" id="CHEBI:29108"/>
    </reaction>
</comment>
<feature type="domain" description="Solute-binding protein family 3/N-terminal" evidence="25">
    <location>
        <begin position="42"/>
        <end position="401"/>
    </location>
</feature>
<keyword evidence="6" id="KW-0862">Zinc</keyword>
<evidence type="ECO:0000256" key="1">
    <source>
        <dbReference type="ARBA" id="ARBA00022448"/>
    </source>
</evidence>
<dbReference type="SMART" id="SM00918">
    <property type="entry name" value="Lig_chan-Glu_bd"/>
    <property type="match status" value="1"/>
</dbReference>
<protein>
    <recommendedName>
        <fullName evidence="30">Ionotropic glutamate receptor C-terminal domain-containing protein</fullName>
    </recommendedName>
</protein>
<keyword evidence="8" id="KW-0460">Magnesium</keyword>
<keyword evidence="13" id="KW-1015">Disulfide bond</keyword>
<dbReference type="AlphaFoldDB" id="A0A060Y7A4"/>
<keyword evidence="2" id="KW-1003">Cell membrane</keyword>
<dbReference type="InterPro" id="IPR015683">
    <property type="entry name" value="Ionotropic_Glu_rcpt"/>
</dbReference>
<accession>A0A060Y7A4</accession>
<dbReference type="Gene3D" id="3.40.190.10">
    <property type="entry name" value="Periplasmic binding protein-like II"/>
    <property type="match status" value="3"/>
</dbReference>
<reference evidence="28" key="1">
    <citation type="journal article" date="2014" name="Nat. Commun.">
        <title>The rainbow trout genome provides novel insights into evolution after whole-genome duplication in vertebrates.</title>
        <authorList>
            <person name="Berthelot C."/>
            <person name="Brunet F."/>
            <person name="Chalopin D."/>
            <person name="Juanchich A."/>
            <person name="Bernard M."/>
            <person name="Noel B."/>
            <person name="Bento P."/>
            <person name="Da Silva C."/>
            <person name="Labadie K."/>
            <person name="Alberti A."/>
            <person name="Aury J.M."/>
            <person name="Louis A."/>
            <person name="Dehais P."/>
            <person name="Bardou P."/>
            <person name="Montfort J."/>
            <person name="Klopp C."/>
            <person name="Cabau C."/>
            <person name="Gaspin C."/>
            <person name="Thorgaard G.H."/>
            <person name="Boussaha M."/>
            <person name="Quillet E."/>
            <person name="Guyomard R."/>
            <person name="Galiana D."/>
            <person name="Bobe J."/>
            <person name="Volff J.N."/>
            <person name="Genet C."/>
            <person name="Wincker P."/>
            <person name="Jaillon O."/>
            <person name="Roest Crollius H."/>
            <person name="Guiguen Y."/>
        </authorList>
    </citation>
    <scope>NUCLEOTIDE SEQUENCE [LARGE SCALE GENOMIC DNA]</scope>
</reference>
<keyword evidence="15" id="KW-0325">Glycoprotein</keyword>
<evidence type="ECO:0000256" key="3">
    <source>
        <dbReference type="ARBA" id="ARBA00022692"/>
    </source>
</evidence>
<keyword evidence="16" id="KW-0628">Postsynaptic cell membrane</keyword>
<organism evidence="28 29">
    <name type="scientific">Oncorhynchus mykiss</name>
    <name type="common">Rainbow trout</name>
    <name type="synonym">Salmo gairdneri</name>
    <dbReference type="NCBI Taxonomy" id="8022"/>
    <lineage>
        <taxon>Eukaryota</taxon>
        <taxon>Metazoa</taxon>
        <taxon>Chordata</taxon>
        <taxon>Craniata</taxon>
        <taxon>Vertebrata</taxon>
        <taxon>Euteleostomi</taxon>
        <taxon>Actinopterygii</taxon>
        <taxon>Neopterygii</taxon>
        <taxon>Teleostei</taxon>
        <taxon>Protacanthopterygii</taxon>
        <taxon>Salmoniformes</taxon>
        <taxon>Salmonidae</taxon>
        <taxon>Salmoninae</taxon>
        <taxon>Oncorhynchus</taxon>
    </lineage>
</organism>
<evidence type="ECO:0000259" key="26">
    <source>
        <dbReference type="SMART" id="SM00079"/>
    </source>
</evidence>
<keyword evidence="12 23" id="KW-0472">Membrane</keyword>
<evidence type="ECO:0000256" key="7">
    <source>
        <dbReference type="ARBA" id="ARBA00022837"/>
    </source>
</evidence>
<evidence type="ECO:0000256" key="17">
    <source>
        <dbReference type="ARBA" id="ARBA00023286"/>
    </source>
</evidence>
<dbReference type="GO" id="GO:0045211">
    <property type="term" value="C:postsynaptic membrane"/>
    <property type="evidence" value="ECO:0007669"/>
    <property type="project" value="UniProtKB-SubCell"/>
</dbReference>
<dbReference type="GO" id="GO:0004972">
    <property type="term" value="F:NMDA glutamate receptor activity"/>
    <property type="evidence" value="ECO:0007669"/>
    <property type="project" value="UniProtKB-ARBA"/>
</dbReference>
<evidence type="ECO:0000256" key="20">
    <source>
        <dbReference type="ARBA" id="ARBA00034430"/>
    </source>
</evidence>
<dbReference type="FunFam" id="3.40.190.10:FF:000007">
    <property type="entry name" value="Putative glutamate receptor ionotropic NMDA 2B"/>
    <property type="match status" value="1"/>
</dbReference>
<dbReference type="GO" id="GO:0046872">
    <property type="term" value="F:metal ion binding"/>
    <property type="evidence" value="ECO:0007669"/>
    <property type="project" value="UniProtKB-KW"/>
</dbReference>
<evidence type="ECO:0000259" key="27">
    <source>
        <dbReference type="SMART" id="SM00918"/>
    </source>
</evidence>
<feature type="domain" description="Ionotropic glutamate receptor C-terminal" evidence="26">
    <location>
        <begin position="42"/>
        <end position="400"/>
    </location>
</feature>
<dbReference type="EMBL" id="FR906655">
    <property type="protein sequence ID" value="CDQ85065.1"/>
    <property type="molecule type" value="Genomic_DNA"/>
</dbReference>
<evidence type="ECO:0000256" key="4">
    <source>
        <dbReference type="ARBA" id="ARBA00022723"/>
    </source>
</evidence>
<keyword evidence="14" id="KW-0675">Receptor</keyword>
<evidence type="ECO:0000256" key="8">
    <source>
        <dbReference type="ARBA" id="ARBA00022842"/>
    </source>
</evidence>
<dbReference type="InterPro" id="IPR018884">
    <property type="entry name" value="NMDAR2_C"/>
</dbReference>
<comment type="subcellular location">
    <subcellularLocation>
        <location evidence="19">Postsynaptic cell membrane</location>
        <topology evidence="19">Multi-pass membrane protein</topology>
    </subcellularLocation>
</comment>
<keyword evidence="17" id="KW-1071">Ligand-gated ion channel</keyword>
<evidence type="ECO:0000313" key="28">
    <source>
        <dbReference type="EMBL" id="CDQ85065.1"/>
    </source>
</evidence>
<evidence type="ECO:0000256" key="18">
    <source>
        <dbReference type="ARBA" id="ARBA00023303"/>
    </source>
</evidence>
<comment type="catalytic activity">
    <reaction evidence="20">
        <text>K(+)(in) = K(+)(out)</text>
        <dbReference type="Rhea" id="RHEA:29463"/>
        <dbReference type="ChEBI" id="CHEBI:29103"/>
    </reaction>
</comment>
<evidence type="ECO:0000256" key="9">
    <source>
        <dbReference type="ARBA" id="ARBA00022989"/>
    </source>
</evidence>
<feature type="signal peptide" evidence="24">
    <location>
        <begin position="1"/>
        <end position="20"/>
    </location>
</feature>
<keyword evidence="10" id="KW-0770">Synapse</keyword>
<comment type="catalytic activity">
    <reaction evidence="21">
        <text>Na(+)(in) = Na(+)(out)</text>
        <dbReference type="Rhea" id="RHEA:34963"/>
        <dbReference type="ChEBI" id="CHEBI:29101"/>
    </reaction>
</comment>
<gene>
    <name evidence="28" type="ORF">GSONMT00031194001</name>
</gene>
<dbReference type="SMART" id="SM00062">
    <property type="entry name" value="PBPb"/>
    <property type="match status" value="1"/>
</dbReference>
<dbReference type="SUPFAM" id="SSF53850">
    <property type="entry name" value="Periplasmic binding protein-like II"/>
    <property type="match status" value="1"/>
</dbReference>
<evidence type="ECO:0000256" key="10">
    <source>
        <dbReference type="ARBA" id="ARBA00023018"/>
    </source>
</evidence>
<dbReference type="PaxDb" id="8022-A0A060Y7A4"/>
<evidence type="ECO:0000256" key="16">
    <source>
        <dbReference type="ARBA" id="ARBA00023257"/>
    </source>
</evidence>
<evidence type="ECO:0000256" key="11">
    <source>
        <dbReference type="ARBA" id="ARBA00023065"/>
    </source>
</evidence>
<feature type="transmembrane region" description="Helical" evidence="23">
    <location>
        <begin position="422"/>
        <end position="445"/>
    </location>
</feature>
<keyword evidence="7" id="KW-0106">Calcium</keyword>
<evidence type="ECO:0000313" key="29">
    <source>
        <dbReference type="Proteomes" id="UP000193380"/>
    </source>
</evidence>
<dbReference type="STRING" id="8022.A0A060Y7A4"/>
<proteinExistence type="predicted"/>
<evidence type="ECO:0000256" key="21">
    <source>
        <dbReference type="ARBA" id="ARBA00036239"/>
    </source>
</evidence>
<dbReference type="PANTHER" id="PTHR18966">
    <property type="entry name" value="IONOTROPIC GLUTAMATE RECEPTOR"/>
    <property type="match status" value="1"/>
</dbReference>
<dbReference type="Proteomes" id="UP000193380">
    <property type="component" value="Unassembled WGS sequence"/>
</dbReference>
<dbReference type="SMART" id="SM00079">
    <property type="entry name" value="PBPe"/>
    <property type="match status" value="1"/>
</dbReference>
<keyword evidence="4" id="KW-0479">Metal-binding</keyword>
<dbReference type="CDD" id="cd13718">
    <property type="entry name" value="PBP2_iGluR_NMDA_Nr2"/>
    <property type="match status" value="1"/>
</dbReference>
<evidence type="ECO:0008006" key="30">
    <source>
        <dbReference type="Google" id="ProtNLM"/>
    </source>
</evidence>
<dbReference type="InterPro" id="IPR001320">
    <property type="entry name" value="Iontro_rcpt_C"/>
</dbReference>
<feature type="domain" description="Ionotropic glutamate receptor L-glutamate and glycine-binding" evidence="27">
    <location>
        <begin position="50"/>
        <end position="102"/>
    </location>
</feature>
<dbReference type="InterPro" id="IPR019594">
    <property type="entry name" value="Glu/Gly-bd"/>
</dbReference>
<evidence type="ECO:0000256" key="5">
    <source>
        <dbReference type="ARBA" id="ARBA00022729"/>
    </source>
</evidence>
<keyword evidence="1" id="KW-0813">Transport</keyword>
<evidence type="ECO:0000256" key="14">
    <source>
        <dbReference type="ARBA" id="ARBA00023170"/>
    </source>
</evidence>
<evidence type="ECO:0000256" key="2">
    <source>
        <dbReference type="ARBA" id="ARBA00022475"/>
    </source>
</evidence>